<reference evidence="1 2" key="1">
    <citation type="submission" date="2020-06" db="EMBL/GenBank/DDBJ databases">
        <title>Transcriptomic and genomic resources for Thalictrum thalictroides and T. hernandezii: Facilitating candidate gene discovery in an emerging model plant lineage.</title>
        <authorList>
            <person name="Arias T."/>
            <person name="Riano-Pachon D.M."/>
            <person name="Di Stilio V.S."/>
        </authorList>
    </citation>
    <scope>NUCLEOTIDE SEQUENCE [LARGE SCALE GENOMIC DNA]</scope>
    <source>
        <strain evidence="2">cv. WT478/WT964</strain>
        <tissue evidence="1">Leaves</tissue>
    </source>
</reference>
<evidence type="ECO:0000313" key="1">
    <source>
        <dbReference type="EMBL" id="KAF5199806.1"/>
    </source>
</evidence>
<gene>
    <name evidence="1" type="ORF">FRX31_010605</name>
</gene>
<evidence type="ECO:0000313" key="2">
    <source>
        <dbReference type="Proteomes" id="UP000554482"/>
    </source>
</evidence>
<dbReference type="EMBL" id="JABWDY010011414">
    <property type="protein sequence ID" value="KAF5199806.1"/>
    <property type="molecule type" value="Genomic_DNA"/>
</dbReference>
<dbReference type="Proteomes" id="UP000554482">
    <property type="component" value="Unassembled WGS sequence"/>
</dbReference>
<keyword evidence="2" id="KW-1185">Reference proteome</keyword>
<sequence length="86" mass="9691">MSCSEIDYLCNSKITGQCNQVKDTLVRKIKDGDTTIGKSGSSSKRDFVRMRRAKTEERTGVILSRANAFKTKCPFFNLGTRVYQFG</sequence>
<protein>
    <submittedName>
        <fullName evidence="1">Uncharacterized protein</fullName>
    </submittedName>
</protein>
<dbReference type="AlphaFoldDB" id="A0A7J6WR17"/>
<accession>A0A7J6WR17</accession>
<dbReference type="OrthoDB" id="1688597at2759"/>
<comment type="caution">
    <text evidence="1">The sequence shown here is derived from an EMBL/GenBank/DDBJ whole genome shotgun (WGS) entry which is preliminary data.</text>
</comment>
<name>A0A7J6WR17_THATH</name>
<organism evidence="1 2">
    <name type="scientific">Thalictrum thalictroides</name>
    <name type="common">Rue-anemone</name>
    <name type="synonym">Anemone thalictroides</name>
    <dbReference type="NCBI Taxonomy" id="46969"/>
    <lineage>
        <taxon>Eukaryota</taxon>
        <taxon>Viridiplantae</taxon>
        <taxon>Streptophyta</taxon>
        <taxon>Embryophyta</taxon>
        <taxon>Tracheophyta</taxon>
        <taxon>Spermatophyta</taxon>
        <taxon>Magnoliopsida</taxon>
        <taxon>Ranunculales</taxon>
        <taxon>Ranunculaceae</taxon>
        <taxon>Thalictroideae</taxon>
        <taxon>Thalictrum</taxon>
    </lineage>
</organism>
<proteinExistence type="predicted"/>